<evidence type="ECO:0000256" key="1">
    <source>
        <dbReference type="SAM" id="MobiDB-lite"/>
    </source>
</evidence>
<dbReference type="InterPro" id="IPR034660">
    <property type="entry name" value="DinB/YfiT-like"/>
</dbReference>
<reference evidence="3 4" key="1">
    <citation type="submission" date="2018-03" db="EMBL/GenBank/DDBJ databases">
        <title>Genomic Encyclopedia of Archaeal and Bacterial Type Strains, Phase II (KMG-II): from individual species to whole genera.</title>
        <authorList>
            <person name="Goeker M."/>
        </authorList>
    </citation>
    <scope>NUCLEOTIDE SEQUENCE [LARGE SCALE GENOMIC DNA]</scope>
    <source>
        <strain evidence="3 4">ATCC BAA-1496</strain>
    </source>
</reference>
<name>A0A2T0UCH2_9MICO</name>
<dbReference type="Proteomes" id="UP000237822">
    <property type="component" value="Unassembled WGS sequence"/>
</dbReference>
<evidence type="ECO:0000313" key="4">
    <source>
        <dbReference type="Proteomes" id="UP000237822"/>
    </source>
</evidence>
<accession>A0A2T0UCH2</accession>
<comment type="caution">
    <text evidence="3">The sequence shown here is derived from an EMBL/GenBank/DDBJ whole genome shotgun (WGS) entry which is preliminary data.</text>
</comment>
<gene>
    <name evidence="3" type="ORF">BCF74_12225</name>
</gene>
<evidence type="ECO:0000313" key="3">
    <source>
        <dbReference type="EMBL" id="PRY55641.1"/>
    </source>
</evidence>
<keyword evidence="4" id="KW-1185">Reference proteome</keyword>
<feature type="region of interest" description="Disordered" evidence="1">
    <location>
        <begin position="1"/>
        <end position="22"/>
    </location>
</feature>
<dbReference type="RefSeq" id="WP_106298324.1">
    <property type="nucleotide sequence ID" value="NZ_PVTI01000022.1"/>
</dbReference>
<proteinExistence type="predicted"/>
<dbReference type="EMBL" id="PVTI01000022">
    <property type="protein sequence ID" value="PRY55641.1"/>
    <property type="molecule type" value="Genomic_DNA"/>
</dbReference>
<dbReference type="Gene3D" id="1.20.120.450">
    <property type="entry name" value="dinb family like domain"/>
    <property type="match status" value="1"/>
</dbReference>
<protein>
    <submittedName>
        <fullName evidence="3">DinB family protein</fullName>
    </submittedName>
</protein>
<dbReference type="OrthoDB" id="3376896at2"/>
<dbReference type="Pfam" id="PF12867">
    <property type="entry name" value="DinB_2"/>
    <property type="match status" value="1"/>
</dbReference>
<feature type="domain" description="DinB-like" evidence="2">
    <location>
        <begin position="51"/>
        <end position="182"/>
    </location>
</feature>
<evidence type="ECO:0000259" key="2">
    <source>
        <dbReference type="Pfam" id="PF12867"/>
    </source>
</evidence>
<dbReference type="InterPro" id="IPR024775">
    <property type="entry name" value="DinB-like"/>
</dbReference>
<dbReference type="SUPFAM" id="SSF109854">
    <property type="entry name" value="DinB/YfiT-like putative metalloenzymes"/>
    <property type="match status" value="1"/>
</dbReference>
<organism evidence="3 4">
    <name type="scientific">Knoellia remsis</name>
    <dbReference type="NCBI Taxonomy" id="407159"/>
    <lineage>
        <taxon>Bacteria</taxon>
        <taxon>Bacillati</taxon>
        <taxon>Actinomycetota</taxon>
        <taxon>Actinomycetes</taxon>
        <taxon>Micrococcales</taxon>
        <taxon>Intrasporangiaceae</taxon>
        <taxon>Knoellia</taxon>
    </lineage>
</organism>
<sequence>MSDASRTAPGAPAPGGIVPDTKDWTWTLERPCPDCAFDAGTVPAADIASRVTAYTTPWTEVLARPDVATRPDPGTWSALEYGCHVRDVCDLFAERVALMLETDGAPFENWDQDATAVEKAYADQSPSEVAAQLPLAAARLSSAYAGLSPEQLGRRGVRSNGSEFTVLTLGQYGLHDLAHHLWDVRA</sequence>
<dbReference type="AlphaFoldDB" id="A0A2T0UCH2"/>